<evidence type="ECO:0000256" key="3">
    <source>
        <dbReference type="ARBA" id="ARBA00022622"/>
    </source>
</evidence>
<dbReference type="Pfam" id="PF00913">
    <property type="entry name" value="Trypan_glycop"/>
    <property type="match status" value="1"/>
</dbReference>
<dbReference type="GO" id="GO:0005886">
    <property type="term" value="C:plasma membrane"/>
    <property type="evidence" value="ECO:0007669"/>
    <property type="project" value="UniProtKB-SubCell"/>
</dbReference>
<evidence type="ECO:0000256" key="8">
    <source>
        <dbReference type="SAM" id="SignalP"/>
    </source>
</evidence>
<evidence type="ECO:0000256" key="7">
    <source>
        <dbReference type="SAM" id="MobiDB-lite"/>
    </source>
</evidence>
<dbReference type="Gene3D" id="1.10.470.10">
    <property type="entry name" value="Variant Surface Glycoprotein, subunit A, domain 2"/>
    <property type="match status" value="1"/>
</dbReference>
<protein>
    <submittedName>
        <fullName evidence="10">Variant surface glycoprotein 1125.390</fullName>
    </submittedName>
</protein>
<dbReference type="AlphaFoldDB" id="A0A1J0R5T9"/>
<keyword evidence="5" id="KW-0325">Glycoprotein</keyword>
<proteinExistence type="predicted"/>
<organism evidence="10">
    <name type="scientific">Trypanosoma brucei</name>
    <dbReference type="NCBI Taxonomy" id="5691"/>
    <lineage>
        <taxon>Eukaryota</taxon>
        <taxon>Discoba</taxon>
        <taxon>Euglenozoa</taxon>
        <taxon>Kinetoplastea</taxon>
        <taxon>Metakinetoplastina</taxon>
        <taxon>Trypanosomatida</taxon>
        <taxon>Trypanosomatidae</taxon>
        <taxon>Trypanosoma</taxon>
    </lineage>
</organism>
<dbReference type="GO" id="GO:0098552">
    <property type="term" value="C:side of membrane"/>
    <property type="evidence" value="ECO:0007669"/>
    <property type="project" value="UniProtKB-KW"/>
</dbReference>
<keyword evidence="2" id="KW-1003">Cell membrane</keyword>
<feature type="signal peptide" evidence="8">
    <location>
        <begin position="1"/>
        <end position="17"/>
    </location>
</feature>
<evidence type="ECO:0000256" key="1">
    <source>
        <dbReference type="ARBA" id="ARBA00004609"/>
    </source>
</evidence>
<feature type="region of interest" description="Disordered" evidence="7">
    <location>
        <begin position="389"/>
        <end position="457"/>
    </location>
</feature>
<evidence type="ECO:0000256" key="2">
    <source>
        <dbReference type="ARBA" id="ARBA00022475"/>
    </source>
</evidence>
<accession>A0A1J0R5T9</accession>
<feature type="compositionally biased region" description="Basic and acidic residues" evidence="7">
    <location>
        <begin position="404"/>
        <end position="447"/>
    </location>
</feature>
<evidence type="ECO:0000256" key="6">
    <source>
        <dbReference type="ARBA" id="ARBA00023288"/>
    </source>
</evidence>
<evidence type="ECO:0000256" key="5">
    <source>
        <dbReference type="ARBA" id="ARBA00023180"/>
    </source>
</evidence>
<sequence length="474" mass="49981">MLLKAVLLMAVTSSGTCTNFHTYDKQVASPCDSSHYLDNMVAVASAALKAPAASVQKALEQAGQMSVLAAQLDGPERTAAQLTTAMAISHGAAAIDSTLRQWDNIIGGIIAAAKLAATNALVDEISEAKTGDLPAINAAGGIATAKNLAVQATLKANVNGFCLQAQGTLKQSSKPDATHSNQKSIITYAIKAKAKATDGNGENMVCLLDSAKTVSGQTCGTTATAIGYKGGRLLEATQIKLTKKPGDTEQNYAETTVSGIVPDKATINQLSQQIAHMEQAATKLTTAASVSHEASVIDTATKDAIARYLKGDKADYNTNKDAVDKFISDNFGEDGKNIKEKLGTKVDQMKTTKAATGGTGTAKLTDLVRTDELKKAQLYYTVASLVRDKEEKKKNQESPSCPTKTDKPAEPKKTADECKKHTTSKDYKKETGCGFDDKKPEGERCFPKENSSTTSTVSNSIVIKIPLLLAVLIL</sequence>
<keyword evidence="4" id="KW-0472">Membrane</keyword>
<feature type="chain" id="PRO_5012498153" evidence="8">
    <location>
        <begin position="18"/>
        <end position="474"/>
    </location>
</feature>
<dbReference type="InterPro" id="IPR001812">
    <property type="entry name" value="Trypano_VSG_A_N_dom"/>
</dbReference>
<dbReference type="VEuPathDB" id="TriTrypDB:Tb427_000624000"/>
<keyword evidence="3" id="KW-0336">GPI-anchor</keyword>
<dbReference type="SUPFAM" id="SSF58087">
    <property type="entry name" value="Variant surface glycoprotein (N-terminal domain)"/>
    <property type="match status" value="1"/>
</dbReference>
<feature type="domain" description="Trypanosome variant surface glycoprotein A-type N-terminal" evidence="9">
    <location>
        <begin position="30"/>
        <end position="381"/>
    </location>
</feature>
<keyword evidence="8" id="KW-0732">Signal</keyword>
<dbReference type="EMBL" id="KX699230">
    <property type="protein sequence ID" value="APD73186.1"/>
    <property type="molecule type" value="Genomic_DNA"/>
</dbReference>
<reference evidence="10" key="1">
    <citation type="submission" date="2016-08" db="EMBL/GenBank/DDBJ databases">
        <title>VSG repertoire of Trypanosoma brucei EATRO 1125.</title>
        <authorList>
            <person name="Cross G.A."/>
        </authorList>
    </citation>
    <scope>NUCLEOTIDE SEQUENCE</scope>
    <source>
        <strain evidence="10">EATRO 1125</strain>
    </source>
</reference>
<dbReference type="GO" id="GO:0042783">
    <property type="term" value="P:symbiont-mediated evasion of host immune response"/>
    <property type="evidence" value="ECO:0007669"/>
    <property type="project" value="InterPro"/>
</dbReference>
<name>A0A1J0R5T9_9TRYP</name>
<evidence type="ECO:0000259" key="9">
    <source>
        <dbReference type="Pfam" id="PF00913"/>
    </source>
</evidence>
<comment type="subcellular location">
    <subcellularLocation>
        <location evidence="1">Cell membrane</location>
        <topology evidence="1">Lipid-anchor</topology>
        <topology evidence="1">GPI-anchor</topology>
    </subcellularLocation>
</comment>
<evidence type="ECO:0000313" key="10">
    <source>
        <dbReference type="EMBL" id="APD73186.1"/>
    </source>
</evidence>
<evidence type="ECO:0000256" key="4">
    <source>
        <dbReference type="ARBA" id="ARBA00023136"/>
    </source>
</evidence>
<keyword evidence="6" id="KW-0449">Lipoprotein</keyword>